<name>A0A0C2WWG2_AMAMK</name>
<sequence length="285" mass="32100">MASVSEIGLAAVFTQAALFGLYTLTLLHCLRWLLYQDAGWKLRDRTRWLMLVTTLILFAFAVVDLAISIHMSLLILAGNTEDLFYFQELNIVNTIIENSTYLLTDAVLVYRCWVVHSNSWRIISPPIILWLSCLTAFILILFYEFNDFPNSPTARWAEQSKFHTDVAFYVCHIANNIYTTSAIVYRILRVVNNTAGGSRRLYKTGRIIAESGILYVASSLLLLVAYIGASNNNPSFVLVAPIFDAVNYSTSMISFNLVIIRVNQQRAEEEADTLLSSGLSKETPC</sequence>
<evidence type="ECO:0000313" key="3">
    <source>
        <dbReference type="Proteomes" id="UP000054549"/>
    </source>
</evidence>
<evidence type="ECO:0000256" key="1">
    <source>
        <dbReference type="SAM" id="Phobius"/>
    </source>
</evidence>
<gene>
    <name evidence="2" type="ORF">M378DRAFT_13700</name>
</gene>
<protein>
    <submittedName>
        <fullName evidence="2">Uncharacterized protein</fullName>
    </submittedName>
</protein>
<dbReference type="Proteomes" id="UP000054549">
    <property type="component" value="Unassembled WGS sequence"/>
</dbReference>
<feature type="transmembrane region" description="Helical" evidence="1">
    <location>
        <begin position="235"/>
        <end position="259"/>
    </location>
</feature>
<evidence type="ECO:0000313" key="2">
    <source>
        <dbReference type="EMBL" id="KIL61151.1"/>
    </source>
</evidence>
<dbReference type="AlphaFoldDB" id="A0A0C2WWG2"/>
<dbReference type="HOGENOM" id="CLU_044614_1_1_1"/>
<dbReference type="STRING" id="946122.A0A0C2WWG2"/>
<keyword evidence="1" id="KW-1133">Transmembrane helix</keyword>
<dbReference type="InParanoid" id="A0A0C2WWG2"/>
<keyword evidence="1" id="KW-0812">Transmembrane</keyword>
<feature type="transmembrane region" description="Helical" evidence="1">
    <location>
        <begin position="166"/>
        <end position="188"/>
    </location>
</feature>
<dbReference type="OrthoDB" id="3064360at2759"/>
<feature type="transmembrane region" description="Helical" evidence="1">
    <location>
        <begin position="55"/>
        <end position="78"/>
    </location>
</feature>
<feature type="transmembrane region" description="Helical" evidence="1">
    <location>
        <begin position="12"/>
        <end position="34"/>
    </location>
</feature>
<dbReference type="EMBL" id="KN818288">
    <property type="protein sequence ID" value="KIL61151.1"/>
    <property type="molecule type" value="Genomic_DNA"/>
</dbReference>
<accession>A0A0C2WWG2</accession>
<proteinExistence type="predicted"/>
<feature type="transmembrane region" description="Helical" evidence="1">
    <location>
        <begin position="127"/>
        <end position="146"/>
    </location>
</feature>
<feature type="transmembrane region" description="Helical" evidence="1">
    <location>
        <begin position="98"/>
        <end position="115"/>
    </location>
</feature>
<feature type="transmembrane region" description="Helical" evidence="1">
    <location>
        <begin position="208"/>
        <end position="229"/>
    </location>
</feature>
<organism evidence="2 3">
    <name type="scientific">Amanita muscaria (strain Koide BX008)</name>
    <dbReference type="NCBI Taxonomy" id="946122"/>
    <lineage>
        <taxon>Eukaryota</taxon>
        <taxon>Fungi</taxon>
        <taxon>Dikarya</taxon>
        <taxon>Basidiomycota</taxon>
        <taxon>Agaricomycotina</taxon>
        <taxon>Agaricomycetes</taxon>
        <taxon>Agaricomycetidae</taxon>
        <taxon>Agaricales</taxon>
        <taxon>Pluteineae</taxon>
        <taxon>Amanitaceae</taxon>
        <taxon>Amanita</taxon>
    </lineage>
</organism>
<keyword evidence="3" id="KW-1185">Reference proteome</keyword>
<reference evidence="2 3" key="1">
    <citation type="submission" date="2014-04" db="EMBL/GenBank/DDBJ databases">
        <title>Evolutionary Origins and Diversification of the Mycorrhizal Mutualists.</title>
        <authorList>
            <consortium name="DOE Joint Genome Institute"/>
            <consortium name="Mycorrhizal Genomics Consortium"/>
            <person name="Kohler A."/>
            <person name="Kuo A."/>
            <person name="Nagy L.G."/>
            <person name="Floudas D."/>
            <person name="Copeland A."/>
            <person name="Barry K.W."/>
            <person name="Cichocki N."/>
            <person name="Veneault-Fourrey C."/>
            <person name="LaButti K."/>
            <person name="Lindquist E.A."/>
            <person name="Lipzen A."/>
            <person name="Lundell T."/>
            <person name="Morin E."/>
            <person name="Murat C."/>
            <person name="Riley R."/>
            <person name="Ohm R."/>
            <person name="Sun H."/>
            <person name="Tunlid A."/>
            <person name="Henrissat B."/>
            <person name="Grigoriev I.V."/>
            <person name="Hibbett D.S."/>
            <person name="Martin F."/>
        </authorList>
    </citation>
    <scope>NUCLEOTIDE SEQUENCE [LARGE SCALE GENOMIC DNA]</scope>
    <source>
        <strain evidence="2 3">Koide BX008</strain>
    </source>
</reference>
<keyword evidence="1" id="KW-0472">Membrane</keyword>